<sequence length="137" mass="15100">MEVPTARLERWWRGLVSRVLRLRYRSYISATGPLYLHPRVVIRQIRPEGARGESLTIVAAGHNSIGLGTIIQSCGTLHLGERSFVGDCCGLGCNHRITIGNDVMIAQAVSIRDSDHATERLDIPMNRQGIVTSPVTI</sequence>
<evidence type="ECO:0008006" key="3">
    <source>
        <dbReference type="Google" id="ProtNLM"/>
    </source>
</evidence>
<protein>
    <recommendedName>
        <fullName evidence="3">Serine O-acetyltransferase</fullName>
    </recommendedName>
</protein>
<dbReference type="Gene3D" id="2.160.10.10">
    <property type="entry name" value="Hexapeptide repeat proteins"/>
    <property type="match status" value="1"/>
</dbReference>
<organism evidence="1 2">
    <name type="scientific">Albidovulum inexpectatum</name>
    <dbReference type="NCBI Taxonomy" id="196587"/>
    <lineage>
        <taxon>Bacteria</taxon>
        <taxon>Pseudomonadati</taxon>
        <taxon>Pseudomonadota</taxon>
        <taxon>Alphaproteobacteria</taxon>
        <taxon>Rhodobacterales</taxon>
        <taxon>Paracoccaceae</taxon>
        <taxon>Albidovulum</taxon>
    </lineage>
</organism>
<evidence type="ECO:0000313" key="1">
    <source>
        <dbReference type="EMBL" id="PPB80693.1"/>
    </source>
</evidence>
<dbReference type="SUPFAM" id="SSF51161">
    <property type="entry name" value="Trimeric LpxA-like enzymes"/>
    <property type="match status" value="1"/>
</dbReference>
<accession>A0A2S5JGU3</accession>
<name>A0A2S5JGU3_9RHOB</name>
<dbReference type="RefSeq" id="WP_281259914.1">
    <property type="nucleotide sequence ID" value="NZ_PRDS01000004.1"/>
</dbReference>
<dbReference type="AlphaFoldDB" id="A0A2S5JGU3"/>
<dbReference type="Proteomes" id="UP000239736">
    <property type="component" value="Unassembled WGS sequence"/>
</dbReference>
<gene>
    <name evidence="1" type="ORF">LV82_01425</name>
</gene>
<dbReference type="EMBL" id="PRDS01000004">
    <property type="protein sequence ID" value="PPB80693.1"/>
    <property type="molecule type" value="Genomic_DNA"/>
</dbReference>
<proteinExistence type="predicted"/>
<evidence type="ECO:0000313" key="2">
    <source>
        <dbReference type="Proteomes" id="UP000239736"/>
    </source>
</evidence>
<reference evidence="1 2" key="1">
    <citation type="submission" date="2018-01" db="EMBL/GenBank/DDBJ databases">
        <title>Genomic Encyclopedia of Archaeal and Bacterial Type Strains, Phase II (KMG-II): from individual species to whole genera.</title>
        <authorList>
            <person name="Goeker M."/>
        </authorList>
    </citation>
    <scope>NUCLEOTIDE SEQUENCE [LARGE SCALE GENOMIC DNA]</scope>
    <source>
        <strain evidence="1 2">DSM 12048</strain>
    </source>
</reference>
<keyword evidence="2" id="KW-1185">Reference proteome</keyword>
<dbReference type="InterPro" id="IPR011004">
    <property type="entry name" value="Trimer_LpxA-like_sf"/>
</dbReference>
<comment type="caution">
    <text evidence="1">The sequence shown here is derived from an EMBL/GenBank/DDBJ whole genome shotgun (WGS) entry which is preliminary data.</text>
</comment>